<protein>
    <submittedName>
        <fullName evidence="1">Uncharacterized protein</fullName>
    </submittedName>
</protein>
<reference evidence="1" key="2">
    <citation type="submission" date="2020-02" db="EMBL/GenBank/DDBJ databases">
        <authorList>
            <consortium name="NCBI Pathogen Detection Project"/>
        </authorList>
    </citation>
    <scope>NUCLEOTIDE SEQUENCE</scope>
    <source>
        <strain evidence="1">MA.1090600297</strain>
    </source>
</reference>
<reference evidence="1" key="1">
    <citation type="journal article" date="2018" name="Genome Biol.">
        <title>SKESA: strategic k-mer extension for scrupulous assemblies.</title>
        <authorList>
            <person name="Souvorov A."/>
            <person name="Agarwala R."/>
            <person name="Lipman D.J."/>
        </authorList>
    </citation>
    <scope>NUCLEOTIDE SEQUENCE</scope>
    <source>
        <strain evidence="1">MA.1090600297</strain>
    </source>
</reference>
<organism evidence="1">
    <name type="scientific">Salmonella enterica</name>
    <name type="common">Salmonella choleraesuis</name>
    <dbReference type="NCBI Taxonomy" id="28901"/>
    <lineage>
        <taxon>Bacteria</taxon>
        <taxon>Pseudomonadati</taxon>
        <taxon>Pseudomonadota</taxon>
        <taxon>Gammaproteobacteria</taxon>
        <taxon>Enterobacterales</taxon>
        <taxon>Enterobacteriaceae</taxon>
        <taxon>Salmonella</taxon>
    </lineage>
</organism>
<dbReference type="EMBL" id="DAAYBQ010000017">
    <property type="protein sequence ID" value="HAG3504815.1"/>
    <property type="molecule type" value="Genomic_DNA"/>
</dbReference>
<dbReference type="AlphaFoldDB" id="A0A762GMA7"/>
<sequence>MAILQSLSNTKEKILNIIEPVPELGEGVEVIIKKLSIDDLIKFQEQFVDDKKQPIKVPLSEQMLSLLNITLVNEDDEPISNGDVDVIRQALSGSSILRLYTKSSELNGFSRKEVEAAKK</sequence>
<evidence type="ECO:0000313" key="1">
    <source>
        <dbReference type="EMBL" id="HAG3504815.1"/>
    </source>
</evidence>
<comment type="caution">
    <text evidence="1">The sequence shown here is derived from an EMBL/GenBank/DDBJ whole genome shotgun (WGS) entry which is preliminary data.</text>
</comment>
<proteinExistence type="predicted"/>
<name>A0A762GMA7_SALER</name>
<accession>A0A762GMA7</accession>
<gene>
    <name evidence="1" type="ORF">G8Z56_003726</name>
</gene>